<keyword evidence="5 10" id="KW-0547">Nucleotide-binding</keyword>
<evidence type="ECO:0000256" key="10">
    <source>
        <dbReference type="HAMAP-Rule" id="MF_01820"/>
    </source>
</evidence>
<comment type="cofactor">
    <cofactor evidence="10">
        <name>Zn(2+)</name>
        <dbReference type="ChEBI" id="CHEBI:29105"/>
    </cofactor>
    <text evidence="10">Binds 1 zinc ion per subunit.</text>
</comment>
<keyword evidence="6 10" id="KW-0378">Hydrolase</keyword>
<dbReference type="GO" id="GO:0003924">
    <property type="term" value="F:GTPase activity"/>
    <property type="evidence" value="ECO:0007669"/>
    <property type="project" value="UniProtKB-UniRule"/>
</dbReference>
<evidence type="ECO:0000256" key="3">
    <source>
        <dbReference type="ARBA" id="ARBA00022723"/>
    </source>
</evidence>
<evidence type="ECO:0000256" key="2">
    <source>
        <dbReference type="ARBA" id="ARBA00022517"/>
    </source>
</evidence>
<feature type="binding site" evidence="10">
    <location>
        <begin position="163"/>
        <end position="171"/>
    </location>
    <ligand>
        <name>GTP</name>
        <dbReference type="ChEBI" id="CHEBI:37565"/>
    </ligand>
</feature>
<dbReference type="PANTHER" id="PTHR32120:SF11">
    <property type="entry name" value="SMALL RIBOSOMAL SUBUNIT BIOGENESIS GTPASE RSGA 1, MITOCHONDRIAL-RELATED"/>
    <property type="match status" value="1"/>
</dbReference>
<dbReference type="CDD" id="cd01854">
    <property type="entry name" value="YjeQ_EngC"/>
    <property type="match status" value="1"/>
</dbReference>
<dbReference type="InterPro" id="IPR027417">
    <property type="entry name" value="P-loop_NTPase"/>
</dbReference>
<reference evidence="13 14" key="1">
    <citation type="submission" date="2019-03" db="EMBL/GenBank/DDBJ databases">
        <title>Draft genome sequence data and analysis of a Fermenting Bacterium, Soehngenia longevitae strain 1933PT, isolated from petroleum reservoir in Azerbaijan.</title>
        <authorList>
            <person name="Grouzdev D.S."/>
            <person name="Bidzhieva S.K."/>
            <person name="Sokolova D.S."/>
            <person name="Tourova T.P."/>
            <person name="Poltaraus A.B."/>
            <person name="Nazina T.N."/>
        </authorList>
    </citation>
    <scope>NUCLEOTIDE SEQUENCE [LARGE SCALE GENOMIC DNA]</scope>
    <source>
        <strain evidence="13 14">1933P</strain>
    </source>
</reference>
<keyword evidence="3 10" id="KW-0479">Metal-binding</keyword>
<dbReference type="InterPro" id="IPR012340">
    <property type="entry name" value="NA-bd_OB-fold"/>
</dbReference>
<keyword evidence="1 10" id="KW-0963">Cytoplasm</keyword>
<dbReference type="EC" id="3.6.1.-" evidence="10"/>
<evidence type="ECO:0000256" key="6">
    <source>
        <dbReference type="ARBA" id="ARBA00022801"/>
    </source>
</evidence>
<dbReference type="SUPFAM" id="SSF50249">
    <property type="entry name" value="Nucleic acid-binding proteins"/>
    <property type="match status" value="1"/>
</dbReference>
<sequence>MTDGIIIKGIGGFYYVDIGHNIVECRARGLFREQNIEPLVGDRVLIRFNKEDNRGYIEEIYPRDTVLTRPPISNVTQLIIVMSIANPKINLWFLDRLIVIGHDANLNVIICINKSDIDNEMADKITYMYRNIGYKTIKTSTKTREGIDKLNSLLQNQISVFSGPSGVGKTSLLNAINPALNLKTGEISKKLSRGKHTTRHVELFKLQENTFISDTPGFSSLDINHIDANKLNTYFIDIYKSSQKCKYSDCLHINEPDCFVINQVKNNEIYKSRYDNYVSMLNEIKNRRRF</sequence>
<keyword evidence="7 10" id="KW-0862">Zinc</keyword>
<dbReference type="PROSITE" id="PS51721">
    <property type="entry name" value="G_CP"/>
    <property type="match status" value="1"/>
</dbReference>
<comment type="caution">
    <text evidence="13">The sequence shown here is derived from an EMBL/GenBank/DDBJ whole genome shotgun (WGS) entry which is preliminary data.</text>
</comment>
<evidence type="ECO:0000259" key="11">
    <source>
        <dbReference type="PROSITE" id="PS50936"/>
    </source>
</evidence>
<evidence type="ECO:0000259" key="12">
    <source>
        <dbReference type="PROSITE" id="PS51721"/>
    </source>
</evidence>
<feature type="domain" description="CP-type G" evidence="12">
    <location>
        <begin position="64"/>
        <end position="221"/>
    </location>
</feature>
<dbReference type="HAMAP" id="MF_01820">
    <property type="entry name" value="GTPase_RsgA"/>
    <property type="match status" value="1"/>
</dbReference>
<dbReference type="AlphaFoldDB" id="A0A4Z0D451"/>
<dbReference type="OrthoDB" id="9809485at2"/>
<evidence type="ECO:0000256" key="1">
    <source>
        <dbReference type="ARBA" id="ARBA00022490"/>
    </source>
</evidence>
<proteinExistence type="inferred from homology"/>
<keyword evidence="14" id="KW-1185">Reference proteome</keyword>
<keyword evidence="8 10" id="KW-0694">RNA-binding</keyword>
<organism evidence="13 14">
    <name type="scientific">Soehngenia longivitae</name>
    <dbReference type="NCBI Taxonomy" id="2562294"/>
    <lineage>
        <taxon>Bacteria</taxon>
        <taxon>Bacillati</taxon>
        <taxon>Bacillota</taxon>
        <taxon>Tissierellia</taxon>
        <taxon>Tissierellales</taxon>
        <taxon>Tissierellaceae</taxon>
        <taxon>Soehngenia</taxon>
    </lineage>
</organism>
<comment type="function">
    <text evidence="10">One of several proteins that assist in the late maturation steps of the functional core of the 30S ribosomal subunit. Helps release RbfA from mature subunits. May play a role in the assembly of ribosomal proteins into the subunit. Circularly permuted GTPase that catalyzes slow GTP hydrolysis, GTPase activity is stimulated by the 30S ribosomal subunit.</text>
</comment>
<keyword evidence="2 10" id="KW-0690">Ribosome biogenesis</keyword>
<dbReference type="InterPro" id="IPR031944">
    <property type="entry name" value="RsgA_N"/>
</dbReference>
<feature type="binding site" evidence="10">
    <location>
        <position position="252"/>
    </location>
    <ligand>
        <name>Zn(2+)</name>
        <dbReference type="ChEBI" id="CHEBI:29105"/>
    </ligand>
</feature>
<dbReference type="GO" id="GO:0042274">
    <property type="term" value="P:ribosomal small subunit biogenesis"/>
    <property type="evidence" value="ECO:0007669"/>
    <property type="project" value="UniProtKB-UniRule"/>
</dbReference>
<dbReference type="SUPFAM" id="SSF52540">
    <property type="entry name" value="P-loop containing nucleoside triphosphate hydrolases"/>
    <property type="match status" value="1"/>
</dbReference>
<feature type="binding site" evidence="10">
    <location>
        <position position="250"/>
    </location>
    <ligand>
        <name>Zn(2+)</name>
        <dbReference type="ChEBI" id="CHEBI:29105"/>
    </ligand>
</feature>
<comment type="subunit">
    <text evidence="10">Monomer. Associates with 30S ribosomal subunit, binds 16S rRNA.</text>
</comment>
<dbReference type="InterPro" id="IPR010914">
    <property type="entry name" value="RsgA_GTPase_dom"/>
</dbReference>
<evidence type="ECO:0000256" key="7">
    <source>
        <dbReference type="ARBA" id="ARBA00022833"/>
    </source>
</evidence>
<feature type="binding site" evidence="10">
    <location>
        <position position="245"/>
    </location>
    <ligand>
        <name>Zn(2+)</name>
        <dbReference type="ChEBI" id="CHEBI:29105"/>
    </ligand>
</feature>
<comment type="similarity">
    <text evidence="10">Belongs to the TRAFAC class YlqF/YawG GTPase family. RsgA subfamily.</text>
</comment>
<dbReference type="InterPro" id="IPR030378">
    <property type="entry name" value="G_CP_dom"/>
</dbReference>
<evidence type="ECO:0000256" key="5">
    <source>
        <dbReference type="ARBA" id="ARBA00022741"/>
    </source>
</evidence>
<dbReference type="GO" id="GO:0005525">
    <property type="term" value="F:GTP binding"/>
    <property type="evidence" value="ECO:0007669"/>
    <property type="project" value="UniProtKB-UniRule"/>
</dbReference>
<dbReference type="Gene3D" id="1.10.40.50">
    <property type="entry name" value="Probable gtpase engc, domain 3"/>
    <property type="match status" value="1"/>
</dbReference>
<evidence type="ECO:0000313" key="14">
    <source>
        <dbReference type="Proteomes" id="UP000298381"/>
    </source>
</evidence>
<dbReference type="GO" id="GO:0019843">
    <property type="term" value="F:rRNA binding"/>
    <property type="evidence" value="ECO:0007669"/>
    <property type="project" value="UniProtKB-KW"/>
</dbReference>
<feature type="binding site" evidence="10">
    <location>
        <position position="258"/>
    </location>
    <ligand>
        <name>Zn(2+)</name>
        <dbReference type="ChEBI" id="CHEBI:29105"/>
    </ligand>
</feature>
<protein>
    <recommendedName>
        <fullName evidence="10">Small ribosomal subunit biogenesis GTPase RsgA</fullName>
        <ecNumber evidence="10">3.6.1.-</ecNumber>
    </recommendedName>
</protein>
<keyword evidence="9 10" id="KW-0342">GTP-binding</keyword>
<dbReference type="GO" id="GO:0005737">
    <property type="term" value="C:cytoplasm"/>
    <property type="evidence" value="ECO:0007669"/>
    <property type="project" value="UniProtKB-SubCell"/>
</dbReference>
<evidence type="ECO:0000256" key="8">
    <source>
        <dbReference type="ARBA" id="ARBA00022884"/>
    </source>
</evidence>
<dbReference type="GO" id="GO:0046872">
    <property type="term" value="F:metal ion binding"/>
    <property type="evidence" value="ECO:0007669"/>
    <property type="project" value="UniProtKB-KW"/>
</dbReference>
<dbReference type="Pfam" id="PF16745">
    <property type="entry name" value="RsgA_N"/>
    <property type="match status" value="1"/>
</dbReference>
<dbReference type="Gene3D" id="3.40.50.300">
    <property type="entry name" value="P-loop containing nucleotide triphosphate hydrolases"/>
    <property type="match status" value="1"/>
</dbReference>
<dbReference type="Gene3D" id="2.40.50.140">
    <property type="entry name" value="Nucleic acid-binding proteins"/>
    <property type="match status" value="1"/>
</dbReference>
<dbReference type="InterPro" id="IPR004881">
    <property type="entry name" value="Ribosome_biogen_GTPase_RsgA"/>
</dbReference>
<dbReference type="PROSITE" id="PS50936">
    <property type="entry name" value="ENGC_GTPASE"/>
    <property type="match status" value="1"/>
</dbReference>
<dbReference type="Proteomes" id="UP000298381">
    <property type="component" value="Unassembled WGS sequence"/>
</dbReference>
<dbReference type="Pfam" id="PF03193">
    <property type="entry name" value="RsgA_GTPase"/>
    <property type="match status" value="1"/>
</dbReference>
<feature type="binding site" evidence="10">
    <location>
        <begin position="113"/>
        <end position="116"/>
    </location>
    <ligand>
        <name>GTP</name>
        <dbReference type="ChEBI" id="CHEBI:37565"/>
    </ligand>
</feature>
<keyword evidence="4 10" id="KW-0699">rRNA-binding</keyword>
<accession>A0A4Z0D451</accession>
<dbReference type="PANTHER" id="PTHR32120">
    <property type="entry name" value="SMALL RIBOSOMAL SUBUNIT BIOGENESIS GTPASE RSGA"/>
    <property type="match status" value="1"/>
</dbReference>
<evidence type="ECO:0000256" key="9">
    <source>
        <dbReference type="ARBA" id="ARBA00023134"/>
    </source>
</evidence>
<feature type="domain" description="EngC GTPase" evidence="11">
    <location>
        <begin position="73"/>
        <end position="219"/>
    </location>
</feature>
<evidence type="ECO:0000256" key="4">
    <source>
        <dbReference type="ARBA" id="ARBA00022730"/>
    </source>
</evidence>
<comment type="subcellular location">
    <subcellularLocation>
        <location evidence="10">Cytoplasm</location>
    </subcellularLocation>
</comment>
<evidence type="ECO:0000313" key="13">
    <source>
        <dbReference type="EMBL" id="TFZ39576.1"/>
    </source>
</evidence>
<dbReference type="EMBL" id="SRIB01000011">
    <property type="protein sequence ID" value="TFZ39576.1"/>
    <property type="molecule type" value="Genomic_DNA"/>
</dbReference>
<name>A0A4Z0D451_9FIRM</name>
<dbReference type="RefSeq" id="WP_135271540.1">
    <property type="nucleotide sequence ID" value="NZ_SRIB01000011.1"/>
</dbReference>
<gene>
    <name evidence="10 13" type="primary">rsgA</name>
    <name evidence="13" type="ORF">E4100_08100</name>
</gene>
<dbReference type="NCBIfam" id="TIGR00157">
    <property type="entry name" value="ribosome small subunit-dependent GTPase A"/>
    <property type="match status" value="1"/>
</dbReference>